<feature type="compositionally biased region" description="Basic and acidic residues" evidence="2">
    <location>
        <begin position="31"/>
        <end position="41"/>
    </location>
</feature>
<evidence type="ECO:0000256" key="1">
    <source>
        <dbReference type="SAM" id="Coils"/>
    </source>
</evidence>
<organism evidence="3 4">
    <name type="scientific">Delitschia confertaspora ATCC 74209</name>
    <dbReference type="NCBI Taxonomy" id="1513339"/>
    <lineage>
        <taxon>Eukaryota</taxon>
        <taxon>Fungi</taxon>
        <taxon>Dikarya</taxon>
        <taxon>Ascomycota</taxon>
        <taxon>Pezizomycotina</taxon>
        <taxon>Dothideomycetes</taxon>
        <taxon>Pleosporomycetidae</taxon>
        <taxon>Pleosporales</taxon>
        <taxon>Delitschiaceae</taxon>
        <taxon>Delitschia</taxon>
    </lineage>
</organism>
<feature type="compositionally biased region" description="Polar residues" evidence="2">
    <location>
        <begin position="42"/>
        <end position="62"/>
    </location>
</feature>
<dbReference type="EMBL" id="ML993902">
    <property type="protein sequence ID" value="KAF2203477.1"/>
    <property type="molecule type" value="Genomic_DNA"/>
</dbReference>
<keyword evidence="4" id="KW-1185">Reference proteome</keyword>
<feature type="region of interest" description="Disordered" evidence="2">
    <location>
        <begin position="31"/>
        <end position="82"/>
    </location>
</feature>
<name>A0A9P4JQE6_9PLEO</name>
<comment type="caution">
    <text evidence="3">The sequence shown here is derived from an EMBL/GenBank/DDBJ whole genome shotgun (WGS) entry which is preliminary data.</text>
</comment>
<accession>A0A9P4JQE6</accession>
<dbReference type="AlphaFoldDB" id="A0A9P4JQE6"/>
<feature type="coiled-coil region" evidence="1">
    <location>
        <begin position="281"/>
        <end position="344"/>
    </location>
</feature>
<gene>
    <name evidence="3" type="ORF">GQ43DRAFT_479028</name>
</gene>
<sequence length="431" mass="49226">MLLSSTTRGSASGPITRALIKRYLGDIDEKDNESSFDDRITRNSTLDIHSHGTPNSSSFQSTTHDEYEPDDHTTGHSIYGSGLSEWPDDGRVLSFRKMAENLERLAQEELQRAEWTLEYTFEDSTEDSNLSEVPIFLDVDTDRPAGEVGLAFMKPPRFELASTANVVPVDEGQSQQRPESYSELLQVLQRWNGEVTMEHPPPENLYEDPGIWENVVIAAMQQARKEAPKHYEQDKLKLKDHITAAMKAENWAEVERLQKEKVKLNRRRWFEMRRKVLEGFKENYRKEKDMTLQEMQELTVHHASLQWILMLHVGLNLPDLLKVCEQAEDILRQALQKVASEADEQVADIDAVAEMAALLDNSYPSEEELETLGLPYELMESIKEGVEGIHLRLNMLGHSLDRIREGALKRCEAYDKAYAVVDGNPESKKSV</sequence>
<evidence type="ECO:0000313" key="4">
    <source>
        <dbReference type="Proteomes" id="UP000799536"/>
    </source>
</evidence>
<feature type="compositionally biased region" description="Basic and acidic residues" evidence="2">
    <location>
        <begin position="63"/>
        <end position="74"/>
    </location>
</feature>
<proteinExistence type="predicted"/>
<reference evidence="3" key="1">
    <citation type="journal article" date="2020" name="Stud. Mycol.">
        <title>101 Dothideomycetes genomes: a test case for predicting lifestyles and emergence of pathogens.</title>
        <authorList>
            <person name="Haridas S."/>
            <person name="Albert R."/>
            <person name="Binder M."/>
            <person name="Bloem J."/>
            <person name="Labutti K."/>
            <person name="Salamov A."/>
            <person name="Andreopoulos B."/>
            <person name="Baker S."/>
            <person name="Barry K."/>
            <person name="Bills G."/>
            <person name="Bluhm B."/>
            <person name="Cannon C."/>
            <person name="Castanera R."/>
            <person name="Culley D."/>
            <person name="Daum C."/>
            <person name="Ezra D."/>
            <person name="Gonzalez J."/>
            <person name="Henrissat B."/>
            <person name="Kuo A."/>
            <person name="Liang C."/>
            <person name="Lipzen A."/>
            <person name="Lutzoni F."/>
            <person name="Magnuson J."/>
            <person name="Mondo S."/>
            <person name="Nolan M."/>
            <person name="Ohm R."/>
            <person name="Pangilinan J."/>
            <person name="Park H.-J."/>
            <person name="Ramirez L."/>
            <person name="Alfaro M."/>
            <person name="Sun H."/>
            <person name="Tritt A."/>
            <person name="Yoshinaga Y."/>
            <person name="Zwiers L.-H."/>
            <person name="Turgeon B."/>
            <person name="Goodwin S."/>
            <person name="Spatafora J."/>
            <person name="Crous P."/>
            <person name="Grigoriev I."/>
        </authorList>
    </citation>
    <scope>NUCLEOTIDE SEQUENCE</scope>
    <source>
        <strain evidence="3">ATCC 74209</strain>
    </source>
</reference>
<evidence type="ECO:0000256" key="2">
    <source>
        <dbReference type="SAM" id="MobiDB-lite"/>
    </source>
</evidence>
<dbReference type="Proteomes" id="UP000799536">
    <property type="component" value="Unassembled WGS sequence"/>
</dbReference>
<keyword evidence="1" id="KW-0175">Coiled coil</keyword>
<evidence type="ECO:0000313" key="3">
    <source>
        <dbReference type="EMBL" id="KAF2203477.1"/>
    </source>
</evidence>
<protein>
    <submittedName>
        <fullName evidence="3">Uncharacterized protein</fullName>
    </submittedName>
</protein>